<dbReference type="RefSeq" id="WP_111351554.1">
    <property type="nucleotide sequence ID" value="NZ_JAIWKD010000004.1"/>
</dbReference>
<organism evidence="2 3">
    <name type="scientific">Acuticoccus sediminis</name>
    <dbReference type="NCBI Taxonomy" id="2184697"/>
    <lineage>
        <taxon>Bacteria</taxon>
        <taxon>Pseudomonadati</taxon>
        <taxon>Pseudomonadota</taxon>
        <taxon>Alphaproteobacteria</taxon>
        <taxon>Hyphomicrobiales</taxon>
        <taxon>Amorphaceae</taxon>
        <taxon>Acuticoccus</taxon>
    </lineage>
</organism>
<evidence type="ECO:0000313" key="2">
    <source>
        <dbReference type="EMBL" id="RAH97708.1"/>
    </source>
</evidence>
<evidence type="ECO:0000313" key="3">
    <source>
        <dbReference type="Proteomes" id="UP000249590"/>
    </source>
</evidence>
<feature type="transmembrane region" description="Helical" evidence="1">
    <location>
        <begin position="20"/>
        <end position="41"/>
    </location>
</feature>
<dbReference type="AlphaFoldDB" id="A0A8B2NFD1"/>
<comment type="caution">
    <text evidence="2">The sequence shown here is derived from an EMBL/GenBank/DDBJ whole genome shotgun (WGS) entry which is preliminary data.</text>
</comment>
<dbReference type="PIRSF" id="PIRSF011386">
    <property type="entry name" value="FixH"/>
    <property type="match status" value="1"/>
</dbReference>
<dbReference type="InterPro" id="IPR018037">
    <property type="entry name" value="FixH_proteobacterial"/>
</dbReference>
<evidence type="ECO:0000256" key="1">
    <source>
        <dbReference type="SAM" id="Phobius"/>
    </source>
</evidence>
<protein>
    <submittedName>
        <fullName evidence="2">Cytochrome oxidase</fullName>
    </submittedName>
</protein>
<keyword evidence="1" id="KW-1133">Transmembrane helix</keyword>
<keyword evidence="1" id="KW-0472">Membrane</keyword>
<name>A0A8B2NFD1_9HYPH</name>
<sequence length="163" mass="17747">MATKTPNVKGPREFTGLHMLIVMVTFFGVVITVNVIMAVYANTTFTGLTARNGYVASIDYAKDIENRARAAELGWTVDIVADHHRIGVDLTGRDGAPLVAVVTGTIEAMVRHQEPIPLEFSAVGTGRYRADSPVPAGEWVVRVTIERNGETLAWHAPLETYTP</sequence>
<dbReference type="InterPro" id="IPR008620">
    <property type="entry name" value="FixH"/>
</dbReference>
<dbReference type="OrthoDB" id="1495896at2"/>
<keyword evidence="1" id="KW-0812">Transmembrane</keyword>
<dbReference type="Pfam" id="PF05751">
    <property type="entry name" value="FixH"/>
    <property type="match status" value="1"/>
</dbReference>
<reference evidence="2 3" key="1">
    <citation type="submission" date="2018-05" db="EMBL/GenBank/DDBJ databases">
        <title>Acuticoccus sediminis sp. nov., isolated from deep-sea sediment of Indian Ocean.</title>
        <authorList>
            <person name="Liu X."/>
            <person name="Lai Q."/>
            <person name="Du Y."/>
            <person name="Sun F."/>
            <person name="Zhang X."/>
            <person name="Wang S."/>
            <person name="Shao Z."/>
        </authorList>
    </citation>
    <scope>NUCLEOTIDE SEQUENCE [LARGE SCALE GENOMIC DNA]</scope>
    <source>
        <strain evidence="2 3">PTG4-2</strain>
    </source>
</reference>
<proteinExistence type="predicted"/>
<accession>A0A8B2NFD1</accession>
<keyword evidence="3" id="KW-1185">Reference proteome</keyword>
<dbReference type="EMBL" id="QHHQ01000008">
    <property type="protein sequence ID" value="RAH97708.1"/>
    <property type="molecule type" value="Genomic_DNA"/>
</dbReference>
<dbReference type="Proteomes" id="UP000249590">
    <property type="component" value="Unassembled WGS sequence"/>
</dbReference>
<gene>
    <name evidence="2" type="ORF">DLJ53_28085</name>
</gene>